<evidence type="ECO:0000313" key="15">
    <source>
        <dbReference type="Proteomes" id="UP000814176"/>
    </source>
</evidence>
<protein>
    <submittedName>
        <fullName evidence="14">Cytochrome P450</fullName>
    </submittedName>
</protein>
<dbReference type="GeneID" id="72008365"/>
<evidence type="ECO:0000256" key="4">
    <source>
        <dbReference type="ARBA" id="ARBA00010617"/>
    </source>
</evidence>
<dbReference type="EMBL" id="JADCUA010000015">
    <property type="protein sequence ID" value="KAH9834412.1"/>
    <property type="molecule type" value="Genomic_DNA"/>
</dbReference>
<reference evidence="14 15" key="1">
    <citation type="journal article" date="2021" name="Environ. Microbiol.">
        <title>Gene family expansions and transcriptome signatures uncover fungal adaptations to wood decay.</title>
        <authorList>
            <person name="Hage H."/>
            <person name="Miyauchi S."/>
            <person name="Viragh M."/>
            <person name="Drula E."/>
            <person name="Min B."/>
            <person name="Chaduli D."/>
            <person name="Navarro D."/>
            <person name="Favel A."/>
            <person name="Norest M."/>
            <person name="Lesage-Meessen L."/>
            <person name="Balint B."/>
            <person name="Merenyi Z."/>
            <person name="de Eugenio L."/>
            <person name="Morin E."/>
            <person name="Martinez A.T."/>
            <person name="Baldrian P."/>
            <person name="Stursova M."/>
            <person name="Martinez M.J."/>
            <person name="Novotny C."/>
            <person name="Magnuson J.K."/>
            <person name="Spatafora J.W."/>
            <person name="Maurice S."/>
            <person name="Pangilinan J."/>
            <person name="Andreopoulos W."/>
            <person name="LaButti K."/>
            <person name="Hundley H."/>
            <person name="Na H."/>
            <person name="Kuo A."/>
            <person name="Barry K."/>
            <person name="Lipzen A."/>
            <person name="Henrissat B."/>
            <person name="Riley R."/>
            <person name="Ahrendt S."/>
            <person name="Nagy L.G."/>
            <person name="Grigoriev I.V."/>
            <person name="Martin F."/>
            <person name="Rosso M.N."/>
        </authorList>
    </citation>
    <scope>NUCLEOTIDE SEQUENCE [LARGE SCALE GENOMIC DNA]</scope>
    <source>
        <strain evidence="14 15">CIRM-BRFM 1785</strain>
    </source>
</reference>
<dbReference type="RefSeq" id="XP_047776943.1">
    <property type="nucleotide sequence ID" value="XM_047927633.1"/>
</dbReference>
<dbReference type="PRINTS" id="PR00385">
    <property type="entry name" value="P450"/>
</dbReference>
<keyword evidence="10 13" id="KW-0408">Iron</keyword>
<dbReference type="PROSITE" id="PS00086">
    <property type="entry name" value="CYTOCHROME_P450"/>
    <property type="match status" value="1"/>
</dbReference>
<dbReference type="SUPFAM" id="SSF48264">
    <property type="entry name" value="Cytochrome P450"/>
    <property type="match status" value="1"/>
</dbReference>
<keyword evidence="12" id="KW-0472">Membrane</keyword>
<sequence>MSAPLLLALAVVFYVAWTHLSSRLIRLPPGPSRLPFIGSVHHLPLEYQHKKFFQFAKEYGDVVYIQLFGRPSVVLNSLPAAQDLLEKRSSKYSDRPRFTLTAEMGFDLAMSIMPYGDQWRRHRKWFAAAFLDKKALDSYVPIQQRETHKLLAGLLESPDAFPAHVKRYIGALMMEIAYGHGVTSLDDEIVVLAEKAVGAATEAGSPAATLIDFIPILQWIPAWMPGGRWKTRAAEVRRMVRRTSDVPFARLQAAIAAGTARPCFLWSLLEDITTRGEPAAADLEEIKAAANLVYGAGTDTTATVLNAFVLSMVLHPDACRKVQAEIDRVVGSDSRLPDFGDRASLPYVEAVMQEVLRWIPPVPLELPHRLTEPDTYRSYTIPKGSMMIPNVWGMTRDASAYPDPEAFRPERFLEMDAATDPRNMVFGFGRRICPGKDFGDASVWLAAARILAVFDVRKARDAAGREVAPEPSFSPGMISHVRPFVCDIRPRSPRAARMIEQLLLDSAA</sequence>
<evidence type="ECO:0000256" key="1">
    <source>
        <dbReference type="ARBA" id="ARBA00001971"/>
    </source>
</evidence>
<evidence type="ECO:0000256" key="3">
    <source>
        <dbReference type="ARBA" id="ARBA00005179"/>
    </source>
</evidence>
<gene>
    <name evidence="14" type="ORF">C8Q71DRAFT_859417</name>
</gene>
<dbReference type="InterPro" id="IPR036396">
    <property type="entry name" value="Cyt_P450_sf"/>
</dbReference>
<evidence type="ECO:0000256" key="7">
    <source>
        <dbReference type="ARBA" id="ARBA00022723"/>
    </source>
</evidence>
<keyword evidence="9 13" id="KW-0560">Oxidoreductase</keyword>
<keyword evidence="15" id="KW-1185">Reference proteome</keyword>
<keyword evidence="8" id="KW-1133">Transmembrane helix</keyword>
<dbReference type="InterPro" id="IPR001128">
    <property type="entry name" value="Cyt_P450"/>
</dbReference>
<evidence type="ECO:0000256" key="6">
    <source>
        <dbReference type="ARBA" id="ARBA00022692"/>
    </source>
</evidence>
<comment type="pathway">
    <text evidence="3">Secondary metabolite biosynthesis.</text>
</comment>
<comment type="subcellular location">
    <subcellularLocation>
        <location evidence="2">Membrane</location>
    </subcellularLocation>
</comment>
<keyword evidence="7 13" id="KW-0479">Metal-binding</keyword>
<evidence type="ECO:0000256" key="12">
    <source>
        <dbReference type="ARBA" id="ARBA00023136"/>
    </source>
</evidence>
<dbReference type="Proteomes" id="UP000814176">
    <property type="component" value="Unassembled WGS sequence"/>
</dbReference>
<comment type="similarity">
    <text evidence="4 13">Belongs to the cytochrome P450 family.</text>
</comment>
<evidence type="ECO:0000256" key="9">
    <source>
        <dbReference type="ARBA" id="ARBA00023002"/>
    </source>
</evidence>
<dbReference type="PRINTS" id="PR00463">
    <property type="entry name" value="EP450I"/>
</dbReference>
<proteinExistence type="inferred from homology"/>
<dbReference type="Pfam" id="PF00067">
    <property type="entry name" value="p450"/>
    <property type="match status" value="1"/>
</dbReference>
<dbReference type="PANTHER" id="PTHR46300:SF2">
    <property type="entry name" value="CYTOCHROME P450 MONOOXYGENASE ALNH-RELATED"/>
    <property type="match status" value="1"/>
</dbReference>
<keyword evidence="5 13" id="KW-0349">Heme</keyword>
<dbReference type="InterPro" id="IPR002401">
    <property type="entry name" value="Cyt_P450_E_grp-I"/>
</dbReference>
<accession>A0ABQ8KA78</accession>
<dbReference type="PANTHER" id="PTHR46300">
    <property type="entry name" value="P450, PUTATIVE (EUROFUNG)-RELATED-RELATED"/>
    <property type="match status" value="1"/>
</dbReference>
<dbReference type="CDD" id="cd11065">
    <property type="entry name" value="CYP64-like"/>
    <property type="match status" value="1"/>
</dbReference>
<comment type="caution">
    <text evidence="14">The sequence shown here is derived from an EMBL/GenBank/DDBJ whole genome shotgun (WGS) entry which is preliminary data.</text>
</comment>
<dbReference type="Gene3D" id="1.10.630.10">
    <property type="entry name" value="Cytochrome P450"/>
    <property type="match status" value="1"/>
</dbReference>
<evidence type="ECO:0000256" key="8">
    <source>
        <dbReference type="ARBA" id="ARBA00022989"/>
    </source>
</evidence>
<evidence type="ECO:0000256" key="2">
    <source>
        <dbReference type="ARBA" id="ARBA00004370"/>
    </source>
</evidence>
<evidence type="ECO:0000256" key="5">
    <source>
        <dbReference type="ARBA" id="ARBA00022617"/>
    </source>
</evidence>
<dbReference type="InterPro" id="IPR017972">
    <property type="entry name" value="Cyt_P450_CS"/>
</dbReference>
<evidence type="ECO:0000256" key="10">
    <source>
        <dbReference type="ARBA" id="ARBA00023004"/>
    </source>
</evidence>
<organism evidence="14 15">
    <name type="scientific">Rhodofomes roseus</name>
    <dbReference type="NCBI Taxonomy" id="34475"/>
    <lineage>
        <taxon>Eukaryota</taxon>
        <taxon>Fungi</taxon>
        <taxon>Dikarya</taxon>
        <taxon>Basidiomycota</taxon>
        <taxon>Agaricomycotina</taxon>
        <taxon>Agaricomycetes</taxon>
        <taxon>Polyporales</taxon>
        <taxon>Rhodofomes</taxon>
    </lineage>
</organism>
<dbReference type="InterPro" id="IPR050364">
    <property type="entry name" value="Cytochrome_P450_fung"/>
</dbReference>
<keyword evidence="11 13" id="KW-0503">Monooxygenase</keyword>
<evidence type="ECO:0000256" key="11">
    <source>
        <dbReference type="ARBA" id="ARBA00023033"/>
    </source>
</evidence>
<comment type="cofactor">
    <cofactor evidence="1">
        <name>heme</name>
        <dbReference type="ChEBI" id="CHEBI:30413"/>
    </cofactor>
</comment>
<name>A0ABQ8KA78_9APHY</name>
<evidence type="ECO:0000313" key="14">
    <source>
        <dbReference type="EMBL" id="KAH9834412.1"/>
    </source>
</evidence>
<keyword evidence="6" id="KW-0812">Transmembrane</keyword>
<evidence type="ECO:0000256" key="13">
    <source>
        <dbReference type="RuleBase" id="RU000461"/>
    </source>
</evidence>